<dbReference type="STRING" id="415015.SAMN05660462_01738"/>
<proteinExistence type="inferred from homology"/>
<dbReference type="Gene3D" id="1.20.1440.20">
    <property type="entry name" value="LemA-like domain"/>
    <property type="match status" value="1"/>
</dbReference>
<dbReference type="PANTHER" id="PTHR34478">
    <property type="entry name" value="PROTEIN LEMA"/>
    <property type="match status" value="1"/>
</dbReference>
<evidence type="ECO:0000256" key="3">
    <source>
        <dbReference type="ARBA" id="ARBA00022692"/>
    </source>
</evidence>
<dbReference type="InterPro" id="IPR023353">
    <property type="entry name" value="LemA-like_dom_sf"/>
</dbReference>
<name>A0A1H3Q0Q2_9FIRM</name>
<dbReference type="Pfam" id="PF04011">
    <property type="entry name" value="LemA"/>
    <property type="match status" value="1"/>
</dbReference>
<dbReference type="OrthoDB" id="9804152at2"/>
<keyword evidence="7" id="KW-1185">Reference proteome</keyword>
<comment type="subcellular location">
    <subcellularLocation>
        <location evidence="1">Membrane</location>
        <topology evidence="1">Single-pass membrane protein</topology>
    </subcellularLocation>
</comment>
<evidence type="ECO:0000256" key="2">
    <source>
        <dbReference type="ARBA" id="ARBA00008854"/>
    </source>
</evidence>
<reference evidence="6 7" key="1">
    <citation type="submission" date="2016-10" db="EMBL/GenBank/DDBJ databases">
        <authorList>
            <person name="de Groot N.N."/>
        </authorList>
    </citation>
    <scope>NUCLEOTIDE SEQUENCE [LARGE SCALE GENOMIC DNA]</scope>
    <source>
        <strain evidence="6 7">DSM 21650</strain>
    </source>
</reference>
<dbReference type="InterPro" id="IPR007156">
    <property type="entry name" value="MamQ_LemA"/>
</dbReference>
<evidence type="ECO:0000313" key="7">
    <source>
        <dbReference type="Proteomes" id="UP000198625"/>
    </source>
</evidence>
<dbReference type="EMBL" id="FNQE01000017">
    <property type="protein sequence ID" value="SDZ06820.1"/>
    <property type="molecule type" value="Genomic_DNA"/>
</dbReference>
<dbReference type="Proteomes" id="UP000198625">
    <property type="component" value="Unassembled WGS sequence"/>
</dbReference>
<evidence type="ECO:0000256" key="1">
    <source>
        <dbReference type="ARBA" id="ARBA00004167"/>
    </source>
</evidence>
<evidence type="ECO:0000313" key="6">
    <source>
        <dbReference type="EMBL" id="SDZ06820.1"/>
    </source>
</evidence>
<gene>
    <name evidence="6" type="ORF">SAMN05660462_01738</name>
</gene>
<accession>A0A1H3Q0Q2</accession>
<keyword evidence="4" id="KW-1133">Transmembrane helix</keyword>
<protein>
    <submittedName>
        <fullName evidence="6">LemA protein</fullName>
    </submittedName>
</protein>
<keyword evidence="5" id="KW-0472">Membrane</keyword>
<evidence type="ECO:0000256" key="4">
    <source>
        <dbReference type="ARBA" id="ARBA00022989"/>
    </source>
</evidence>
<organism evidence="6 7">
    <name type="scientific">Proteiniborus ethanoligenes</name>
    <dbReference type="NCBI Taxonomy" id="415015"/>
    <lineage>
        <taxon>Bacteria</taxon>
        <taxon>Bacillati</taxon>
        <taxon>Bacillota</taxon>
        <taxon>Clostridia</taxon>
        <taxon>Eubacteriales</taxon>
        <taxon>Proteiniborus</taxon>
    </lineage>
</organism>
<dbReference type="AlphaFoldDB" id="A0A1H3Q0Q2"/>
<comment type="similarity">
    <text evidence="2">Belongs to the LemA family.</text>
</comment>
<dbReference type="RefSeq" id="WP_091729954.1">
    <property type="nucleotide sequence ID" value="NZ_FNQE01000017.1"/>
</dbReference>
<dbReference type="PANTHER" id="PTHR34478:SF2">
    <property type="entry name" value="MEMBRANE PROTEIN"/>
    <property type="match status" value="1"/>
</dbReference>
<dbReference type="GO" id="GO:0016020">
    <property type="term" value="C:membrane"/>
    <property type="evidence" value="ECO:0007669"/>
    <property type="project" value="UniProtKB-SubCell"/>
</dbReference>
<sequence length="187" mass="21080">MKKGLMVLVIVLAIIIAFGFSIAGSYNGLVRLDEEVNAKWAQVENQLKRRADLIPNLVSTVKGFAAQEENVLLGVTEARSRLETARTPGEFAQADAQLTTALDRLNVVVESYPDLKSNENFIRLQDELAGTENRIAVSRMDYNESAKTFNSKVRSFPTNIMAGIFRFEQKEYFEINEQDKEVPKVEF</sequence>
<dbReference type="SUPFAM" id="SSF140478">
    <property type="entry name" value="LemA-like"/>
    <property type="match status" value="1"/>
</dbReference>
<keyword evidence="3" id="KW-0812">Transmembrane</keyword>
<evidence type="ECO:0000256" key="5">
    <source>
        <dbReference type="ARBA" id="ARBA00023136"/>
    </source>
</evidence>